<dbReference type="OrthoDB" id="665348at2"/>
<evidence type="ECO:0000313" key="2">
    <source>
        <dbReference type="EMBL" id="SEL06862.1"/>
    </source>
</evidence>
<keyword evidence="1" id="KW-0472">Membrane</keyword>
<dbReference type="Proteomes" id="UP000198984">
    <property type="component" value="Unassembled WGS sequence"/>
</dbReference>
<reference evidence="2 3" key="1">
    <citation type="submission" date="2016-10" db="EMBL/GenBank/DDBJ databases">
        <authorList>
            <person name="de Groot N.N."/>
        </authorList>
    </citation>
    <scope>NUCLEOTIDE SEQUENCE [LARGE SCALE GENOMIC DNA]</scope>
    <source>
        <strain evidence="2 3">DSM 21039</strain>
    </source>
</reference>
<dbReference type="AlphaFoldDB" id="A0A1H7M6Y0"/>
<proteinExistence type="predicted"/>
<sequence length="215" mass="23266">MSNEAHNKDWVSRLDGLNHAAGEAGLDKNAAWDKLHTRMQRKQRKSKAGWYWAAAACVLAACLIPALLVHKQKYTGVHTSPAVTYHHSDTAAASVISKKEAPVNVVKEMHKPVAAQQEVAAILPALIHPVNPTNITAALKKDTLQITDTMLAAVPATAAPKKMRVVHINELGEATVNEVVYPEYKPFTIRVNSPAGLGDQTIANSTLNIHLSPKN</sequence>
<dbReference type="STRING" id="573321.SAMN04488505_1011419"/>
<accession>A0A1H7M6Y0</accession>
<evidence type="ECO:0000313" key="3">
    <source>
        <dbReference type="Proteomes" id="UP000198984"/>
    </source>
</evidence>
<organism evidence="2 3">
    <name type="scientific">Chitinophaga rupis</name>
    <dbReference type="NCBI Taxonomy" id="573321"/>
    <lineage>
        <taxon>Bacteria</taxon>
        <taxon>Pseudomonadati</taxon>
        <taxon>Bacteroidota</taxon>
        <taxon>Chitinophagia</taxon>
        <taxon>Chitinophagales</taxon>
        <taxon>Chitinophagaceae</taxon>
        <taxon>Chitinophaga</taxon>
    </lineage>
</organism>
<protein>
    <submittedName>
        <fullName evidence="2">Uncharacterized protein</fullName>
    </submittedName>
</protein>
<dbReference type="RefSeq" id="WP_089908017.1">
    <property type="nucleotide sequence ID" value="NZ_FOBB01000001.1"/>
</dbReference>
<gene>
    <name evidence="2" type="ORF">SAMN04488505_1011419</name>
</gene>
<keyword evidence="1" id="KW-0812">Transmembrane</keyword>
<dbReference type="EMBL" id="FOBB01000001">
    <property type="protein sequence ID" value="SEL06862.1"/>
    <property type="molecule type" value="Genomic_DNA"/>
</dbReference>
<evidence type="ECO:0000256" key="1">
    <source>
        <dbReference type="SAM" id="Phobius"/>
    </source>
</evidence>
<feature type="transmembrane region" description="Helical" evidence="1">
    <location>
        <begin position="48"/>
        <end position="68"/>
    </location>
</feature>
<keyword evidence="1" id="KW-1133">Transmembrane helix</keyword>
<keyword evidence="3" id="KW-1185">Reference proteome</keyword>
<name>A0A1H7M6Y0_9BACT</name>